<keyword evidence="1" id="KW-0732">Signal</keyword>
<sequence length="356" mass="37790">MAIHRNLLAALAVGITGFGAADTQAAENASGWYALGTKASMAGFLPPPGTYFVDVNMYYEGTASATSAVGVALRDISPAARQLNLKGELLVEATADVTGKVYYNLPSVLWVAPEKVLGGNVGFGAIVPFGTKDVDLDLDALATLSLGPPINRTFTRGQTFSETDSSTDFGDPVLNAVIGWHEGNFHWNVSALVNVPIGPWSNSSSSNLSFNHWGLDTTAAVTWLDPNIGLELSAAPGFTFNWENPDTDYTTGTEFHVEFAVLQHFSPKFAVGVAGFHYQQVTGDSGAGARLGDFKGRVTSIGPVMTYNFQLGEIPVSTQLMWTHDFDVENRLKGDLGLLTVSLPLSGSSPAPPDIE</sequence>
<dbReference type="STRING" id="1384459.GL4_1413"/>
<reference evidence="2 3" key="1">
    <citation type="submission" date="2014-09" db="EMBL/GenBank/DDBJ databases">
        <title>Genome sequencing of Methyloceanibacter caenitepidi Gela4.</title>
        <authorList>
            <person name="Takeuchi M."/>
            <person name="Susumu S."/>
            <person name="Kamagata Y."/>
            <person name="Oshima K."/>
            <person name="Hattori M."/>
            <person name="Iwasaki W."/>
        </authorList>
    </citation>
    <scope>NUCLEOTIDE SEQUENCE [LARGE SCALE GENOMIC DNA]</scope>
    <source>
        <strain evidence="2 3">Gela4</strain>
    </source>
</reference>
<evidence type="ECO:0000313" key="3">
    <source>
        <dbReference type="Proteomes" id="UP000031643"/>
    </source>
</evidence>
<dbReference type="Pfam" id="PF13557">
    <property type="entry name" value="Phenol_MetA_deg"/>
    <property type="match status" value="1"/>
</dbReference>
<dbReference type="Proteomes" id="UP000031643">
    <property type="component" value="Chromosome"/>
</dbReference>
<dbReference type="KEGG" id="mcg:GL4_1413"/>
<evidence type="ECO:0000256" key="1">
    <source>
        <dbReference type="SAM" id="SignalP"/>
    </source>
</evidence>
<evidence type="ECO:0008006" key="4">
    <source>
        <dbReference type="Google" id="ProtNLM"/>
    </source>
</evidence>
<dbReference type="HOGENOM" id="CLU_066206_0_0_5"/>
<dbReference type="InterPro" id="IPR025737">
    <property type="entry name" value="FApF"/>
</dbReference>
<gene>
    <name evidence="2" type="ORF">GL4_1413</name>
</gene>
<dbReference type="OrthoDB" id="7372889at2"/>
<evidence type="ECO:0000313" key="2">
    <source>
        <dbReference type="EMBL" id="BAQ16870.1"/>
    </source>
</evidence>
<dbReference type="EMBL" id="AP014648">
    <property type="protein sequence ID" value="BAQ16870.1"/>
    <property type="molecule type" value="Genomic_DNA"/>
</dbReference>
<dbReference type="AlphaFoldDB" id="A0A0A8K1W2"/>
<organism evidence="2 3">
    <name type="scientific">Methyloceanibacter caenitepidi</name>
    <dbReference type="NCBI Taxonomy" id="1384459"/>
    <lineage>
        <taxon>Bacteria</taxon>
        <taxon>Pseudomonadati</taxon>
        <taxon>Pseudomonadota</taxon>
        <taxon>Alphaproteobacteria</taxon>
        <taxon>Hyphomicrobiales</taxon>
        <taxon>Hyphomicrobiaceae</taxon>
        <taxon>Methyloceanibacter</taxon>
    </lineage>
</organism>
<proteinExistence type="predicted"/>
<dbReference type="RefSeq" id="WP_082025538.1">
    <property type="nucleotide sequence ID" value="NZ_AP014648.1"/>
</dbReference>
<feature type="chain" id="PRO_5002038494" description="Protein involved in meta-pathway of phenol degradation" evidence="1">
    <location>
        <begin position="26"/>
        <end position="356"/>
    </location>
</feature>
<keyword evidence="3" id="KW-1185">Reference proteome</keyword>
<name>A0A0A8K1W2_9HYPH</name>
<protein>
    <recommendedName>
        <fullName evidence="4">Protein involved in meta-pathway of phenol degradation</fullName>
    </recommendedName>
</protein>
<feature type="signal peptide" evidence="1">
    <location>
        <begin position="1"/>
        <end position="25"/>
    </location>
</feature>
<accession>A0A0A8K1W2</accession>